<evidence type="ECO:0000313" key="1">
    <source>
        <dbReference type="EMBL" id="RRT60304.1"/>
    </source>
</evidence>
<evidence type="ECO:0000313" key="2">
    <source>
        <dbReference type="Proteomes" id="UP000287651"/>
    </source>
</evidence>
<dbReference type="AlphaFoldDB" id="A0A426Z8H2"/>
<proteinExistence type="predicted"/>
<comment type="caution">
    <text evidence="1">The sequence shown here is derived from an EMBL/GenBank/DDBJ whole genome shotgun (WGS) entry which is preliminary data.</text>
</comment>
<dbReference type="Proteomes" id="UP000287651">
    <property type="component" value="Unassembled WGS sequence"/>
</dbReference>
<protein>
    <submittedName>
        <fullName evidence="1">Uncharacterized protein</fullName>
    </submittedName>
</protein>
<organism evidence="1 2">
    <name type="scientific">Ensete ventricosum</name>
    <name type="common">Abyssinian banana</name>
    <name type="synonym">Musa ensete</name>
    <dbReference type="NCBI Taxonomy" id="4639"/>
    <lineage>
        <taxon>Eukaryota</taxon>
        <taxon>Viridiplantae</taxon>
        <taxon>Streptophyta</taxon>
        <taxon>Embryophyta</taxon>
        <taxon>Tracheophyta</taxon>
        <taxon>Spermatophyta</taxon>
        <taxon>Magnoliopsida</taxon>
        <taxon>Liliopsida</taxon>
        <taxon>Zingiberales</taxon>
        <taxon>Musaceae</taxon>
        <taxon>Ensete</taxon>
    </lineage>
</organism>
<accession>A0A426Z8H2</accession>
<reference evidence="1 2" key="1">
    <citation type="journal article" date="2014" name="Agronomy (Basel)">
        <title>A Draft Genome Sequence for Ensete ventricosum, the Drought-Tolerant Tree Against Hunger.</title>
        <authorList>
            <person name="Harrison J."/>
            <person name="Moore K.A."/>
            <person name="Paszkiewicz K."/>
            <person name="Jones T."/>
            <person name="Grant M."/>
            <person name="Ambacheew D."/>
            <person name="Muzemil S."/>
            <person name="Studholme D.J."/>
        </authorList>
    </citation>
    <scope>NUCLEOTIDE SEQUENCE [LARGE SCALE GENOMIC DNA]</scope>
</reference>
<sequence>MIQYKRSNSANDSSIIADLTEIPTLKGSHAAASNGDKSAAHLLSCVDCCTVRRPQQLKTTVTGGMFRASNLAVEGDSCKFSVSTASLSGTSTSLMDSTPDLFFFS</sequence>
<gene>
    <name evidence="1" type="ORF">B296_00013178</name>
</gene>
<name>A0A426Z8H2_ENSVE</name>
<dbReference type="EMBL" id="AMZH03007852">
    <property type="protein sequence ID" value="RRT60304.1"/>
    <property type="molecule type" value="Genomic_DNA"/>
</dbReference>